<proteinExistence type="inferred from homology"/>
<feature type="domain" description="Peptidase S33 tripeptidyl aminopeptidase-like C-terminal" evidence="3">
    <location>
        <begin position="425"/>
        <end position="513"/>
    </location>
</feature>
<dbReference type="Proteomes" id="UP000803884">
    <property type="component" value="Unassembled WGS sequence"/>
</dbReference>
<dbReference type="GeneID" id="96004587"/>
<dbReference type="RefSeq" id="XP_069231193.1">
    <property type="nucleotide sequence ID" value="XM_069371749.1"/>
</dbReference>
<evidence type="ECO:0000313" key="5">
    <source>
        <dbReference type="Proteomes" id="UP000803884"/>
    </source>
</evidence>
<dbReference type="InterPro" id="IPR013595">
    <property type="entry name" value="Pept_S33_TAP-like_C"/>
</dbReference>
<accession>A0AB34KTK6</accession>
<evidence type="ECO:0000313" key="4">
    <source>
        <dbReference type="EMBL" id="KAL1588088.1"/>
    </source>
</evidence>
<keyword evidence="2" id="KW-0378">Hydrolase</keyword>
<evidence type="ECO:0000256" key="2">
    <source>
        <dbReference type="ARBA" id="ARBA00022801"/>
    </source>
</evidence>
<dbReference type="PANTHER" id="PTHR43248:SF25">
    <property type="entry name" value="AB HYDROLASE-1 DOMAIN-CONTAINING PROTEIN-RELATED"/>
    <property type="match status" value="1"/>
</dbReference>
<dbReference type="PANTHER" id="PTHR43248">
    <property type="entry name" value="2-SUCCINYL-6-HYDROXY-2,4-CYCLOHEXADIENE-1-CARBOXYLATE SYNTHASE"/>
    <property type="match status" value="1"/>
</dbReference>
<dbReference type="InterPro" id="IPR051601">
    <property type="entry name" value="Serine_prot/Carboxylest_S33"/>
</dbReference>
<dbReference type="InterPro" id="IPR029058">
    <property type="entry name" value="AB_hydrolase_fold"/>
</dbReference>
<dbReference type="AlphaFoldDB" id="A0AB34KTK6"/>
<name>A0AB34KTK6_9PEZI</name>
<dbReference type="Pfam" id="PF08386">
    <property type="entry name" value="Abhydrolase_4"/>
    <property type="match status" value="1"/>
</dbReference>
<comment type="caution">
    <text evidence="4">The sequence shown here is derived from an EMBL/GenBank/DDBJ whole genome shotgun (WGS) entry which is preliminary data.</text>
</comment>
<evidence type="ECO:0000256" key="1">
    <source>
        <dbReference type="ARBA" id="ARBA00010088"/>
    </source>
</evidence>
<dbReference type="EMBL" id="JAAQHG020000008">
    <property type="protein sequence ID" value="KAL1588088.1"/>
    <property type="molecule type" value="Genomic_DNA"/>
</dbReference>
<gene>
    <name evidence="4" type="ORF">WHR41_03143</name>
</gene>
<comment type="similarity">
    <text evidence="1">Belongs to the peptidase S33 family.</text>
</comment>
<evidence type="ECO:0000259" key="3">
    <source>
        <dbReference type="Pfam" id="PF08386"/>
    </source>
</evidence>
<organism evidence="4 5">
    <name type="scientific">Cladosporium halotolerans</name>
    <dbReference type="NCBI Taxonomy" id="1052096"/>
    <lineage>
        <taxon>Eukaryota</taxon>
        <taxon>Fungi</taxon>
        <taxon>Dikarya</taxon>
        <taxon>Ascomycota</taxon>
        <taxon>Pezizomycotina</taxon>
        <taxon>Dothideomycetes</taxon>
        <taxon>Dothideomycetidae</taxon>
        <taxon>Cladosporiales</taxon>
        <taxon>Cladosporiaceae</taxon>
        <taxon>Cladosporium</taxon>
    </lineage>
</organism>
<protein>
    <recommendedName>
        <fullName evidence="3">Peptidase S33 tripeptidyl aminopeptidase-like C-terminal domain-containing protein</fullName>
    </recommendedName>
</protein>
<sequence>MSTDAFNAAVASAAADFIVAANSPPQQPESQGNRGINWQACPELNQNITILNQVQGSTFDCAHIEVPLDYTDETSEQLQLDLFKVNATEEPVLGSVLINFGGPGGTGVENLAAVGDQMAANIGRQWNLVSWDPRGTGKTLPFDCGMDALMLSTPQGHSKRDYSGIASANLTDYFLNYGWDSAGDIADACYASMNQTGQYIGTAFTARDMMNIVDALGEDGMLRYYGWSYGTVLGSYAAAMFPDRVDRMVLDGNLLPTDYQAGHYGDFLRDADKAVEGFLDECLANKPNCSLAQFTNATSINDMLEPLNDYLDPFAQSANSSNLAWQLYSGSTSAVFGPLYYPATWPLLADFLTGVLNGSSTASPLLNTTTAIEPYNLGATWAVMGIRGSDALWRTNSSAEYLPQVERQSRVSSWSAQYVSLWPSARWRMDAKERYTGDFDATTKHPILYVNGEFDPVTPIANAYAASAGFKGSMVLAHSGYGHGLAVSPSKCVARHLQAYFKDGVLPNVGSRCKPDMGPWEMAAGSGEAAAAA</sequence>
<dbReference type="GO" id="GO:0016787">
    <property type="term" value="F:hydrolase activity"/>
    <property type="evidence" value="ECO:0007669"/>
    <property type="project" value="UniProtKB-KW"/>
</dbReference>
<dbReference type="Gene3D" id="3.40.50.1820">
    <property type="entry name" value="alpha/beta hydrolase"/>
    <property type="match status" value="1"/>
</dbReference>
<keyword evidence="5" id="KW-1185">Reference proteome</keyword>
<dbReference type="SUPFAM" id="SSF53474">
    <property type="entry name" value="alpha/beta-Hydrolases"/>
    <property type="match status" value="1"/>
</dbReference>
<reference evidence="4 5" key="1">
    <citation type="journal article" date="2020" name="Microbiol. Resour. Announc.">
        <title>Draft Genome Sequence of a Cladosporium Species Isolated from the Mesophotic Ascidian Didemnum maculosum.</title>
        <authorList>
            <person name="Gioti A."/>
            <person name="Siaperas R."/>
            <person name="Nikolaivits E."/>
            <person name="Le Goff G."/>
            <person name="Ouazzani J."/>
            <person name="Kotoulas G."/>
            <person name="Topakas E."/>
        </authorList>
    </citation>
    <scope>NUCLEOTIDE SEQUENCE [LARGE SCALE GENOMIC DNA]</scope>
    <source>
        <strain evidence="4 5">TM138-S3</strain>
    </source>
</reference>